<dbReference type="Pfam" id="PF00089">
    <property type="entry name" value="Trypsin"/>
    <property type="match status" value="1"/>
</dbReference>
<dbReference type="InParanoid" id="A0A212F6Q1"/>
<dbReference type="PANTHER" id="PTHR24252:SF7">
    <property type="entry name" value="HYALIN"/>
    <property type="match status" value="1"/>
</dbReference>
<evidence type="ECO:0000256" key="3">
    <source>
        <dbReference type="ARBA" id="ARBA00023180"/>
    </source>
</evidence>
<dbReference type="GO" id="GO:0006508">
    <property type="term" value="P:proteolysis"/>
    <property type="evidence" value="ECO:0007669"/>
    <property type="project" value="UniProtKB-KW"/>
</dbReference>
<feature type="region of interest" description="Disordered" evidence="5">
    <location>
        <begin position="1"/>
        <end position="28"/>
    </location>
</feature>
<dbReference type="SUPFAM" id="SSF56112">
    <property type="entry name" value="Protein kinase-like (PK-like)"/>
    <property type="match status" value="1"/>
</dbReference>
<dbReference type="InterPro" id="IPR018114">
    <property type="entry name" value="TRYPSIN_HIS"/>
</dbReference>
<dbReference type="PROSITE" id="PS00134">
    <property type="entry name" value="TRYPSIN_HIS"/>
    <property type="match status" value="1"/>
</dbReference>
<dbReference type="PANTHER" id="PTHR24252">
    <property type="entry name" value="ACROSIN-RELATED"/>
    <property type="match status" value="1"/>
</dbReference>
<dbReference type="InterPro" id="IPR001254">
    <property type="entry name" value="Trypsin_dom"/>
</dbReference>
<keyword evidence="7" id="KW-0645">Protease</keyword>
<reference evidence="7 8" key="1">
    <citation type="journal article" date="2011" name="Cell">
        <title>The monarch butterfly genome yields insights into long-distance migration.</title>
        <authorList>
            <person name="Zhan S."/>
            <person name="Merlin C."/>
            <person name="Boore J.L."/>
            <person name="Reppert S.M."/>
        </authorList>
    </citation>
    <scope>NUCLEOTIDE SEQUENCE [LARGE SCALE GENOMIC DNA]</scope>
    <source>
        <strain evidence="7">F-2</strain>
    </source>
</reference>
<feature type="domain" description="Peptidase S1" evidence="6">
    <location>
        <begin position="1205"/>
        <end position="1396"/>
    </location>
</feature>
<dbReference type="CDD" id="cd00190">
    <property type="entry name" value="Tryp_SPc"/>
    <property type="match status" value="1"/>
</dbReference>
<dbReference type="SMART" id="SM00020">
    <property type="entry name" value="Tryp_SPc"/>
    <property type="match status" value="1"/>
</dbReference>
<dbReference type="Gene3D" id="2.40.10.10">
    <property type="entry name" value="Trypsin-like serine proteases"/>
    <property type="match status" value="1"/>
</dbReference>
<dbReference type="SMART" id="SM00680">
    <property type="entry name" value="CLIP"/>
    <property type="match status" value="1"/>
</dbReference>
<keyword evidence="3" id="KW-0325">Glycoprotein</keyword>
<evidence type="ECO:0000256" key="4">
    <source>
        <dbReference type="ARBA" id="ARBA00024195"/>
    </source>
</evidence>
<dbReference type="InterPro" id="IPR036940">
    <property type="entry name" value="PI3/4_kinase_cat_sf"/>
</dbReference>
<evidence type="ECO:0000259" key="6">
    <source>
        <dbReference type="PROSITE" id="PS50240"/>
    </source>
</evidence>
<dbReference type="PRINTS" id="PR00722">
    <property type="entry name" value="CHYMOTRYPSIN"/>
</dbReference>
<keyword evidence="8" id="KW-1185">Reference proteome</keyword>
<dbReference type="InterPro" id="IPR001314">
    <property type="entry name" value="Peptidase_S1A"/>
</dbReference>
<dbReference type="eggNOG" id="KOG0891">
    <property type="taxonomic scope" value="Eukaryota"/>
</dbReference>
<accession>A0A212F6Q1</accession>
<dbReference type="GO" id="GO:0004252">
    <property type="term" value="F:serine-type endopeptidase activity"/>
    <property type="evidence" value="ECO:0007669"/>
    <property type="project" value="InterPro"/>
</dbReference>
<organism evidence="7 8">
    <name type="scientific">Danaus plexippus plexippus</name>
    <dbReference type="NCBI Taxonomy" id="278856"/>
    <lineage>
        <taxon>Eukaryota</taxon>
        <taxon>Metazoa</taxon>
        <taxon>Ecdysozoa</taxon>
        <taxon>Arthropoda</taxon>
        <taxon>Hexapoda</taxon>
        <taxon>Insecta</taxon>
        <taxon>Pterygota</taxon>
        <taxon>Neoptera</taxon>
        <taxon>Endopterygota</taxon>
        <taxon>Lepidoptera</taxon>
        <taxon>Glossata</taxon>
        <taxon>Ditrysia</taxon>
        <taxon>Papilionoidea</taxon>
        <taxon>Nymphalidae</taxon>
        <taxon>Danainae</taxon>
        <taxon>Danaini</taxon>
        <taxon>Danaina</taxon>
        <taxon>Danaus</taxon>
        <taxon>Danaus</taxon>
    </lineage>
</organism>
<dbReference type="KEGG" id="dpl:KGM_215098A"/>
<evidence type="ECO:0000313" key="7">
    <source>
        <dbReference type="EMBL" id="OWR49389.1"/>
    </source>
</evidence>
<dbReference type="InterPro" id="IPR009003">
    <property type="entry name" value="Peptidase_S1_PA"/>
</dbReference>
<sequence>MSHRMTSHPVTVQRSSEEPSIKRPARPQLPAHSTLQGLARGLAAGLRGLRGLSSDLALSSYNTYTASLLLLCRLYECLLLSLVVPLADGLRVSLAAAVELFLQDIREQDTFRNAKLDVIDISAPPTTVTGSLASTDSNKDLEQHISLEDVVENILQFARTDDDFCTSLITQFIRQCGKISPGFDFRSAICSDVMNCIKISPVTGSVIEIARQIDILQDIDLYKLTDLVNSSLGSEGEGVCRLLYEDVLLRKGEEIFVLGQNKPWDEEMSVVNNKFSIEDAPFWTRCLVSKYREQDIHTYQVLKELVRWPKRQFDVAAVLGSQQWEVTQDDMDNDCLSKWAFRAMMGSLCSNSSKGPSRSQVSWMTRANHMKMYSQVLRCCEGIDTNDDKISLDMRHQELLALRGMALQSNDRQALENILERTESMIQSGSEHSYGDMLRVYELTLRLRRDLNSVERVNVEAIVKHVMGDVRNVENDVTRNLDTLCLLGITCLETMFENSTDIDERSSLMLSICETISYQSSPSTDVVLDKLDSFDRILDENVSQRILNTLQPLLSTMDQYSVDQLLSKRELFSPHPALLELHQNQLSSDKYKQCLSLVSDPVYLLKQYVGMMLAAVQTDDVTKYKQIYKNMRQRIFENPYVGADYIVLNKYSKQLEGCDDFETDVHTLQRLLKDIHADLQSSKSRLSLTDICPTLLEEKQSRALDRLLALKDGVHFIKFMENVSVYRDAVTRPVLLSYLSSDGFTRRCIVKTEGKGHAAAVRVRGALEKAWEIPRGYKVTPLTSDCLLIEYVENNTRLRDMVDTGGGDAGVTRTADENLILNVPQAISQLESLAKSVPATSLRSSIESGCLTLEEFIRKKTAFTESLGHMTAFSFICGLSDRHLQNILYDPVRGTVCAVDCGALQPQEIPPARLTRNLLAVCRTDVLEARLQRMLSRLREYQGIILPAVNISLKRSGHLDKLPAIRGKIQGRLLQHQVTKEWIQRSEVKYKEKYLELLDEIFGTDDKCSYTVEEQVSNLLLQSTDPRILSVTRESKLLEFIHNSVVAEKPCVLQTNGQYDGDVCDHNGVEGVCRNIRKCPSAINEIRNKRPPVLCSFSNTDPIVCCVENTPTTQRPQILTTKRFTTTTEYIPPEEDYVLADTNSKGTDQCEPILANQTAPKTGQKAWDKCIEYQQKLIFPCERGVTLTGAMSRGNKCHHDANQLIVGGVEATENEFPHMALLGYGKNINSIQWLCGGSLISERFVLTAGHCTSSRDAGIVKYIRLGALRRTDPLGPDQLFTVSDVIKHRDFHPPNRYNDIALLKMDRDAILTEFLVPACLDVRAPGDYSRVLASGWGATKNRGANADHLQKVILQEFTTEECSQMFTASRLMKQGFNGNTQICYGDKEMSKDTCQV</sequence>
<comment type="similarity">
    <text evidence="4">Belongs to the peptidase S1 family. CLIP subfamily.</text>
</comment>
<dbReference type="Gene3D" id="1.10.1070.11">
    <property type="entry name" value="Phosphatidylinositol 3-/4-kinase, catalytic domain"/>
    <property type="match status" value="1"/>
</dbReference>
<keyword evidence="7" id="KW-0378">Hydrolase</keyword>
<gene>
    <name evidence="7" type="ORF">KGM_215098A</name>
</gene>
<name>A0A212F6Q1_DANPL</name>
<dbReference type="InterPro" id="IPR022700">
    <property type="entry name" value="CLIP"/>
</dbReference>
<dbReference type="InterPro" id="IPR043504">
    <property type="entry name" value="Peptidase_S1_PA_chymotrypsin"/>
</dbReference>
<comment type="caution">
    <text evidence="7">The sequence shown here is derived from an EMBL/GenBank/DDBJ whole genome shotgun (WGS) entry which is preliminary data.</text>
</comment>
<feature type="non-terminal residue" evidence="7">
    <location>
        <position position="1396"/>
    </location>
</feature>
<dbReference type="Proteomes" id="UP000007151">
    <property type="component" value="Unassembled WGS sequence"/>
</dbReference>
<dbReference type="SUPFAM" id="SSF50494">
    <property type="entry name" value="Trypsin-like serine proteases"/>
    <property type="match status" value="1"/>
</dbReference>
<evidence type="ECO:0000256" key="1">
    <source>
        <dbReference type="ARBA" id="ARBA00022729"/>
    </source>
</evidence>
<protein>
    <submittedName>
        <fullName evidence="7">Serine protease HP21</fullName>
    </submittedName>
</protein>
<dbReference type="PROSITE" id="PS50240">
    <property type="entry name" value="TRYPSIN_DOM"/>
    <property type="match status" value="1"/>
</dbReference>
<keyword evidence="2" id="KW-1015">Disulfide bond</keyword>
<dbReference type="FunFam" id="2.40.10.10:FF:000028">
    <property type="entry name" value="Serine protease easter"/>
    <property type="match status" value="1"/>
</dbReference>
<proteinExistence type="inferred from homology"/>
<evidence type="ECO:0000256" key="2">
    <source>
        <dbReference type="ARBA" id="ARBA00023157"/>
    </source>
</evidence>
<evidence type="ECO:0000256" key="5">
    <source>
        <dbReference type="SAM" id="MobiDB-lite"/>
    </source>
</evidence>
<evidence type="ECO:0000313" key="8">
    <source>
        <dbReference type="Proteomes" id="UP000007151"/>
    </source>
</evidence>
<dbReference type="EMBL" id="AGBW02009991">
    <property type="protein sequence ID" value="OWR49389.1"/>
    <property type="molecule type" value="Genomic_DNA"/>
</dbReference>
<dbReference type="InterPro" id="IPR000403">
    <property type="entry name" value="PI3/4_kinase_cat_dom"/>
</dbReference>
<dbReference type="InterPro" id="IPR011009">
    <property type="entry name" value="Kinase-like_dom_sf"/>
</dbReference>
<keyword evidence="1" id="KW-0732">Signal</keyword>
<dbReference type="Pfam" id="PF00454">
    <property type="entry name" value="PI3_PI4_kinase"/>
    <property type="match status" value="1"/>
</dbReference>